<dbReference type="Pfam" id="PF02371">
    <property type="entry name" value="Transposase_20"/>
    <property type="match status" value="1"/>
</dbReference>
<evidence type="ECO:0000313" key="3">
    <source>
        <dbReference type="Proteomes" id="UP000245639"/>
    </source>
</evidence>
<dbReference type="AlphaFoldDB" id="A0A2U1E7P9"/>
<gene>
    <name evidence="2" type="ORF">C8D89_1344</name>
</gene>
<sequence>MVEAYAASVRALVAVIGELARQCEVLQGEVEAGFGRHPDAEIYLSQPGLGHVLGARVLAEFGDDPQRYADARARKNYSGMAPVTRASGKTRVVLARHARNRRLADALYQQAFAALTRSPGARAYYDAHRARGNTHHQALRALGNRLVGILHGCLRHQRRYDETTAWPPAADTTAATAA</sequence>
<dbReference type="InterPro" id="IPR003346">
    <property type="entry name" value="Transposase_20"/>
</dbReference>
<dbReference type="EMBL" id="QEKW01000034">
    <property type="protein sequence ID" value="PVY95892.1"/>
    <property type="molecule type" value="Genomic_DNA"/>
</dbReference>
<dbReference type="InterPro" id="IPR047650">
    <property type="entry name" value="Transpos_IS110"/>
</dbReference>
<dbReference type="GO" id="GO:0003677">
    <property type="term" value="F:DNA binding"/>
    <property type="evidence" value="ECO:0007669"/>
    <property type="project" value="InterPro"/>
</dbReference>
<dbReference type="Proteomes" id="UP000245639">
    <property type="component" value="Unassembled WGS sequence"/>
</dbReference>
<dbReference type="PANTHER" id="PTHR33055">
    <property type="entry name" value="TRANSPOSASE FOR INSERTION SEQUENCE ELEMENT IS1111A"/>
    <property type="match status" value="1"/>
</dbReference>
<evidence type="ECO:0000313" key="2">
    <source>
        <dbReference type="EMBL" id="PVY95892.1"/>
    </source>
</evidence>
<comment type="caution">
    <text evidence="2">The sequence shown here is derived from an EMBL/GenBank/DDBJ whole genome shotgun (WGS) entry which is preliminary data.</text>
</comment>
<protein>
    <submittedName>
        <fullName evidence="2">Transposase IS116/IS110/IS902 family protein</fullName>
    </submittedName>
</protein>
<reference evidence="2 3" key="1">
    <citation type="submission" date="2018-04" db="EMBL/GenBank/DDBJ databases">
        <title>Genomic Encyclopedia of Type Strains, Phase IV (KMG-IV): sequencing the most valuable type-strain genomes for metagenomic binning, comparative biology and taxonomic classification.</title>
        <authorList>
            <person name="Goeker M."/>
        </authorList>
    </citation>
    <scope>NUCLEOTIDE SEQUENCE [LARGE SCALE GENOMIC DNA]</scope>
    <source>
        <strain evidence="2 3">DSM 45771</strain>
    </source>
</reference>
<accession>A0A2U1E7P9</accession>
<keyword evidence="3" id="KW-1185">Reference proteome</keyword>
<proteinExistence type="predicted"/>
<organism evidence="2 3">
    <name type="scientific">Actinomycetospora cinnamomea</name>
    <dbReference type="NCBI Taxonomy" id="663609"/>
    <lineage>
        <taxon>Bacteria</taxon>
        <taxon>Bacillati</taxon>
        <taxon>Actinomycetota</taxon>
        <taxon>Actinomycetes</taxon>
        <taxon>Pseudonocardiales</taxon>
        <taxon>Pseudonocardiaceae</taxon>
        <taxon>Actinomycetospora</taxon>
    </lineage>
</organism>
<dbReference type="PANTHER" id="PTHR33055:SF3">
    <property type="entry name" value="PUTATIVE TRANSPOSASE FOR IS117-RELATED"/>
    <property type="match status" value="1"/>
</dbReference>
<dbReference type="GO" id="GO:0004803">
    <property type="term" value="F:transposase activity"/>
    <property type="evidence" value="ECO:0007669"/>
    <property type="project" value="InterPro"/>
</dbReference>
<feature type="domain" description="Transposase IS116/IS110/IS902 C-terminal" evidence="1">
    <location>
        <begin position="44"/>
        <end position="125"/>
    </location>
</feature>
<dbReference type="GO" id="GO:0006313">
    <property type="term" value="P:DNA transposition"/>
    <property type="evidence" value="ECO:0007669"/>
    <property type="project" value="InterPro"/>
</dbReference>
<name>A0A2U1E7P9_9PSEU</name>
<evidence type="ECO:0000259" key="1">
    <source>
        <dbReference type="Pfam" id="PF02371"/>
    </source>
</evidence>